<feature type="non-terminal residue" evidence="2">
    <location>
        <position position="541"/>
    </location>
</feature>
<dbReference type="OMA" id="HISSEHI"/>
<feature type="compositionally biased region" description="Basic and acidic residues" evidence="1">
    <location>
        <begin position="221"/>
        <end position="232"/>
    </location>
</feature>
<dbReference type="OrthoDB" id="194443at2759"/>
<feature type="compositionally biased region" description="Basic residues" evidence="1">
    <location>
        <begin position="514"/>
        <end position="530"/>
    </location>
</feature>
<evidence type="ECO:0000313" key="2">
    <source>
        <dbReference type="EMBL" id="KFM82541.1"/>
    </source>
</evidence>
<protein>
    <submittedName>
        <fullName evidence="2">Uncharacterized protein</fullName>
    </submittedName>
</protein>
<evidence type="ECO:0000256" key="1">
    <source>
        <dbReference type="SAM" id="MobiDB-lite"/>
    </source>
</evidence>
<sequence length="541" mass="62851">MDVYSRLNVHLEAVFEDTDNVCVCTRVQLRDYPYMYDNQESYNENFNEYEYNFSEEENTCREDPIMPFEGEFQDDVEIMKSMGLPLSFGRKKQKKVKQRDSSGIYTSDSNTENSLKDSNMDCMIPVHISSEHIDAEWEKYWALHGETIVLNSWIQKYKDYLNPDYFKNAGIPFNLNNMSDQFQAMTFNDNAVETSENVNHEHCNVSNSLMKVDIDSVQADIKTDVGENKNSSRDTSNSSEYRDDTNNYVSDGASNEFHNSFVNNDSEFLEVINSLKLMNPYMEEKEYGNSIGKEYDNMFKITKPLEDAKDADSISEAVWAELWDKHNQEQHDYHYKLFKDEYLNKNYNDSITEDFHAIKENCSCEMCNVNDEEYYINKCDFCGKQNCDFCVPHDCEQYYDYCYELPLNQDVVTNDIDNSASDLPNSDCKANQSMDLHEKDLIPPESNLISTVSISSESFEIARTADDSDDEPLEIPTKIKRKCESDSDESTNAPVDYLKDLGLVIRPNESLRIKSGHKKHRRKRKNKVKHPSQITVPHDPQ</sequence>
<keyword evidence="3" id="KW-1185">Reference proteome</keyword>
<reference evidence="2 3" key="1">
    <citation type="submission" date="2013-11" db="EMBL/GenBank/DDBJ databases">
        <title>Genome sequencing of Stegodyphus mimosarum.</title>
        <authorList>
            <person name="Bechsgaard J."/>
        </authorList>
    </citation>
    <scope>NUCLEOTIDE SEQUENCE [LARGE SCALE GENOMIC DNA]</scope>
</reference>
<name>A0A087UYV2_STEMI</name>
<dbReference type="EMBL" id="KK122338">
    <property type="protein sequence ID" value="KFM82541.1"/>
    <property type="molecule type" value="Genomic_DNA"/>
</dbReference>
<proteinExistence type="predicted"/>
<dbReference type="Proteomes" id="UP000054359">
    <property type="component" value="Unassembled WGS sequence"/>
</dbReference>
<dbReference type="STRING" id="407821.A0A087UYV2"/>
<accession>A0A087UYV2</accession>
<evidence type="ECO:0000313" key="3">
    <source>
        <dbReference type="Proteomes" id="UP000054359"/>
    </source>
</evidence>
<feature type="region of interest" description="Disordered" evidence="1">
    <location>
        <begin position="508"/>
        <end position="541"/>
    </location>
</feature>
<organism evidence="2 3">
    <name type="scientific">Stegodyphus mimosarum</name>
    <name type="common">African social velvet spider</name>
    <dbReference type="NCBI Taxonomy" id="407821"/>
    <lineage>
        <taxon>Eukaryota</taxon>
        <taxon>Metazoa</taxon>
        <taxon>Ecdysozoa</taxon>
        <taxon>Arthropoda</taxon>
        <taxon>Chelicerata</taxon>
        <taxon>Arachnida</taxon>
        <taxon>Araneae</taxon>
        <taxon>Araneomorphae</taxon>
        <taxon>Entelegynae</taxon>
        <taxon>Eresoidea</taxon>
        <taxon>Eresidae</taxon>
        <taxon>Stegodyphus</taxon>
    </lineage>
</organism>
<feature type="region of interest" description="Disordered" evidence="1">
    <location>
        <begin position="221"/>
        <end position="249"/>
    </location>
</feature>
<dbReference type="AlphaFoldDB" id="A0A087UYV2"/>
<gene>
    <name evidence="2" type="ORF">X975_16757</name>
</gene>